<sequence>MSRGDLLTHSEWANIDSTPTASAISERAQPALDPQGRIHRAGSTGPDPQGRIHRAGAGFSEEGGVGHVIGAWPIREGRDKRVVVSVKAGSSPDQSSICNNRNLPADDRLRQSPGRLSGLFSPASAPPLLVDIACERHGRLADLFIHDSSTGRSYHWTAIEPPGLLYILPPFSSFIPSLFPLSTVLHLGSLSPRPERLYPSIIPGSPHLHFDPAPPLHPSQLLSTVFICMESVSFHQG</sequence>
<dbReference type="Proteomes" id="UP001153269">
    <property type="component" value="Unassembled WGS sequence"/>
</dbReference>
<organism evidence="2 3">
    <name type="scientific">Pleuronectes platessa</name>
    <name type="common">European plaice</name>
    <dbReference type="NCBI Taxonomy" id="8262"/>
    <lineage>
        <taxon>Eukaryota</taxon>
        <taxon>Metazoa</taxon>
        <taxon>Chordata</taxon>
        <taxon>Craniata</taxon>
        <taxon>Vertebrata</taxon>
        <taxon>Euteleostomi</taxon>
        <taxon>Actinopterygii</taxon>
        <taxon>Neopterygii</taxon>
        <taxon>Teleostei</taxon>
        <taxon>Neoteleostei</taxon>
        <taxon>Acanthomorphata</taxon>
        <taxon>Carangaria</taxon>
        <taxon>Pleuronectiformes</taxon>
        <taxon>Pleuronectoidei</taxon>
        <taxon>Pleuronectidae</taxon>
        <taxon>Pleuronectes</taxon>
    </lineage>
</organism>
<comment type="caution">
    <text evidence="2">The sequence shown here is derived from an EMBL/GenBank/DDBJ whole genome shotgun (WGS) entry which is preliminary data.</text>
</comment>
<dbReference type="EMBL" id="CADEAL010000923">
    <property type="protein sequence ID" value="CAB1426854.1"/>
    <property type="molecule type" value="Genomic_DNA"/>
</dbReference>
<feature type="region of interest" description="Disordered" evidence="1">
    <location>
        <begin position="30"/>
        <end position="59"/>
    </location>
</feature>
<evidence type="ECO:0000313" key="3">
    <source>
        <dbReference type="Proteomes" id="UP001153269"/>
    </source>
</evidence>
<gene>
    <name evidence="2" type="ORF">PLEPLA_LOCUS14792</name>
</gene>
<dbReference type="AlphaFoldDB" id="A0A9N7UAU3"/>
<accession>A0A9N7UAU3</accession>
<keyword evidence="3" id="KW-1185">Reference proteome</keyword>
<name>A0A9N7UAU3_PLEPL</name>
<proteinExistence type="predicted"/>
<protein>
    <submittedName>
        <fullName evidence="2">Uncharacterized protein</fullName>
    </submittedName>
</protein>
<evidence type="ECO:0000256" key="1">
    <source>
        <dbReference type="SAM" id="MobiDB-lite"/>
    </source>
</evidence>
<reference evidence="2" key="1">
    <citation type="submission" date="2020-03" db="EMBL/GenBank/DDBJ databases">
        <authorList>
            <person name="Weist P."/>
        </authorList>
    </citation>
    <scope>NUCLEOTIDE SEQUENCE</scope>
</reference>
<evidence type="ECO:0000313" key="2">
    <source>
        <dbReference type="EMBL" id="CAB1426854.1"/>
    </source>
</evidence>